<dbReference type="AlphaFoldDB" id="A0A3S5B3A4"/>
<evidence type="ECO:0000313" key="1">
    <source>
        <dbReference type="EMBL" id="VEL39219.1"/>
    </source>
</evidence>
<comment type="caution">
    <text evidence="1">The sequence shown here is derived from an EMBL/GenBank/DDBJ whole genome shotgun (WGS) entry which is preliminary data.</text>
</comment>
<sequence>MTTSRAFVRRMQRSFITDTFIRNGSKLNNHEAAHSSRPNSCSLCTSDLSTFRGHQGVLNGNLSPPNGWFNSLTIHRAGLTSPLTSTLLHRLSKDCLLPIGMDPAAEDVAFRADQAASKSHSYNGITVITCTRCECVFPSSVRL</sequence>
<dbReference type="EMBL" id="CAAALY010260497">
    <property type="protein sequence ID" value="VEL39219.1"/>
    <property type="molecule type" value="Genomic_DNA"/>
</dbReference>
<proteinExistence type="predicted"/>
<organism evidence="1 2">
    <name type="scientific">Protopolystoma xenopodis</name>
    <dbReference type="NCBI Taxonomy" id="117903"/>
    <lineage>
        <taxon>Eukaryota</taxon>
        <taxon>Metazoa</taxon>
        <taxon>Spiralia</taxon>
        <taxon>Lophotrochozoa</taxon>
        <taxon>Platyhelminthes</taxon>
        <taxon>Monogenea</taxon>
        <taxon>Polyopisthocotylea</taxon>
        <taxon>Polystomatidea</taxon>
        <taxon>Polystomatidae</taxon>
        <taxon>Protopolystoma</taxon>
    </lineage>
</organism>
<name>A0A3S5B3A4_9PLAT</name>
<keyword evidence="2" id="KW-1185">Reference proteome</keyword>
<dbReference type="Proteomes" id="UP000784294">
    <property type="component" value="Unassembled WGS sequence"/>
</dbReference>
<evidence type="ECO:0000313" key="2">
    <source>
        <dbReference type="Proteomes" id="UP000784294"/>
    </source>
</evidence>
<protein>
    <submittedName>
        <fullName evidence="1">Uncharacterized protein</fullName>
    </submittedName>
</protein>
<accession>A0A3S5B3A4</accession>
<gene>
    <name evidence="1" type="ORF">PXEA_LOCUS32659</name>
</gene>
<reference evidence="1" key="1">
    <citation type="submission" date="2018-11" db="EMBL/GenBank/DDBJ databases">
        <authorList>
            <consortium name="Pathogen Informatics"/>
        </authorList>
    </citation>
    <scope>NUCLEOTIDE SEQUENCE</scope>
</reference>